<protein>
    <recommendedName>
        <fullName evidence="7">SAP domain-containing protein</fullName>
    </recommendedName>
</protein>
<dbReference type="InterPro" id="IPR003034">
    <property type="entry name" value="SAP_dom"/>
</dbReference>
<feature type="compositionally biased region" description="Pro residues" evidence="6">
    <location>
        <begin position="407"/>
        <end position="417"/>
    </location>
</feature>
<dbReference type="GO" id="GO:0070481">
    <property type="term" value="P:nuclear-transcribed mRNA catabolic process, non-stop decay"/>
    <property type="evidence" value="ECO:0007669"/>
    <property type="project" value="InterPro"/>
</dbReference>
<dbReference type="InterPro" id="IPR029064">
    <property type="entry name" value="Ribosomal_eL30-like_sf"/>
</dbReference>
<dbReference type="PANTHER" id="PTHR10853">
    <property type="entry name" value="PELOTA"/>
    <property type="match status" value="1"/>
</dbReference>
<feature type="compositionally biased region" description="Basic and acidic residues" evidence="6">
    <location>
        <begin position="501"/>
        <end position="510"/>
    </location>
</feature>
<dbReference type="SUPFAM" id="SSF53137">
    <property type="entry name" value="Translational machinery components"/>
    <property type="match status" value="1"/>
</dbReference>
<comment type="subcellular location">
    <subcellularLocation>
        <location evidence="2">Cytoplasm</location>
    </subcellularLocation>
</comment>
<dbReference type="InterPro" id="IPR036361">
    <property type="entry name" value="SAP_dom_sf"/>
</dbReference>
<dbReference type="PANTHER" id="PTHR10853:SF0">
    <property type="entry name" value="PROTEIN PELOTA HOMOLOG"/>
    <property type="match status" value="1"/>
</dbReference>
<dbReference type="InterPro" id="IPR004405">
    <property type="entry name" value="TF_pelota"/>
</dbReference>
<dbReference type="Gene3D" id="3.30.1330.30">
    <property type="match status" value="1"/>
</dbReference>
<evidence type="ECO:0000256" key="1">
    <source>
        <dbReference type="ARBA" id="ARBA00001968"/>
    </source>
</evidence>
<dbReference type="OrthoDB" id="10249111at2759"/>
<dbReference type="GO" id="GO:0046872">
    <property type="term" value="F:metal ion binding"/>
    <property type="evidence" value="ECO:0007669"/>
    <property type="project" value="UniProtKB-KW"/>
</dbReference>
<evidence type="ECO:0000256" key="3">
    <source>
        <dbReference type="ARBA" id="ARBA00009504"/>
    </source>
</evidence>
<dbReference type="GO" id="GO:0032790">
    <property type="term" value="P:ribosome disassembly"/>
    <property type="evidence" value="ECO:0007669"/>
    <property type="project" value="TreeGrafter"/>
</dbReference>
<proteinExistence type="inferred from homology"/>
<feature type="region of interest" description="Disordered" evidence="6">
    <location>
        <begin position="394"/>
        <end position="510"/>
    </location>
</feature>
<dbReference type="InterPro" id="IPR005142">
    <property type="entry name" value="eRF1_3"/>
</dbReference>
<dbReference type="InterPro" id="IPR038069">
    <property type="entry name" value="Pelota/DOM34_N"/>
</dbReference>
<dbReference type="SUPFAM" id="SSF55315">
    <property type="entry name" value="L30e-like"/>
    <property type="match status" value="1"/>
</dbReference>
<evidence type="ECO:0000256" key="4">
    <source>
        <dbReference type="ARBA" id="ARBA00022490"/>
    </source>
</evidence>
<dbReference type="Pfam" id="PF26356">
    <property type="entry name" value="Pelota_N"/>
    <property type="match status" value="1"/>
</dbReference>
<keyword evidence="9" id="KW-1185">Reference proteome</keyword>
<comment type="similarity">
    <text evidence="3">Belongs to the eukaryotic release factor 1 family. Pelota subfamily.</text>
</comment>
<comment type="cofactor">
    <cofactor evidence="1">
        <name>a divalent metal cation</name>
        <dbReference type="ChEBI" id="CHEBI:60240"/>
    </cofactor>
</comment>
<dbReference type="GO" id="GO:0070966">
    <property type="term" value="P:nuclear-transcribed mRNA catabolic process, no-go decay"/>
    <property type="evidence" value="ECO:0007669"/>
    <property type="project" value="InterPro"/>
</dbReference>
<evidence type="ECO:0000313" key="9">
    <source>
        <dbReference type="Proteomes" id="UP000789595"/>
    </source>
</evidence>
<comment type="caution">
    <text evidence="8">The sequence shown here is derived from an EMBL/GenBank/DDBJ whole genome shotgun (WGS) entry which is preliminary data.</text>
</comment>
<accession>A0A8J2SAB3</accession>
<gene>
    <name evidence="8" type="ORF">PECAL_2P18530</name>
</gene>
<sequence>MRLEEPLPPDLAPEAAASITCFVEEADDVWTLYSLIEKGDEVSCNTTRKVKGDNPRAASEKRHMTLTVAADAVDYDGAGDELRVAGTTRTEHELVKLGSHHTLQIGLRARVSLRKAAWDASQRATLARAADAASTADLACLLLDAERCRAKLFVLTERLVKQAASVELALPKGTHGARSKRADAQKAKFLHRCRDALAAHVRWDVVRCVVVCGRGAADVAQFLRTDTTPAAACSSDAANVGHLRRAAAGGRLCVAEDPVVAAGLTRDALRAVLAVPAVAKRVEATAAARYCAALEAWRSCQRKDPDRVLCASLDAVAAAAERNALAILMVVDDNLRGAAPDVERRKRFLDLVERAAAQGAEVLYFPARHVASDQLIELGGVAATLRYPCPDLQDIVDRRPDAGKGPAPAPLPPPPENDPASLDVEELRRELTKLGRSAKGNLPDLVGRLRKARADAAAKAAKPSSKPTKASAPPPPPPKASKKAPKPKANYDEDDWDDGYDDKYDGAYDY</sequence>
<dbReference type="Gene3D" id="1.10.720.30">
    <property type="entry name" value="SAP domain"/>
    <property type="match status" value="1"/>
</dbReference>
<dbReference type="SMART" id="SM01194">
    <property type="entry name" value="eRF1_1"/>
    <property type="match status" value="1"/>
</dbReference>
<dbReference type="InterPro" id="IPR042226">
    <property type="entry name" value="eFR1_2_sf"/>
</dbReference>
<evidence type="ECO:0000259" key="7">
    <source>
        <dbReference type="PROSITE" id="PS50800"/>
    </source>
</evidence>
<organism evidence="8 9">
    <name type="scientific">Pelagomonas calceolata</name>
    <dbReference type="NCBI Taxonomy" id="35677"/>
    <lineage>
        <taxon>Eukaryota</taxon>
        <taxon>Sar</taxon>
        <taxon>Stramenopiles</taxon>
        <taxon>Ochrophyta</taxon>
        <taxon>Pelagophyceae</taxon>
        <taxon>Pelagomonadales</taxon>
        <taxon>Pelagomonadaceae</taxon>
        <taxon>Pelagomonas</taxon>
    </lineage>
</organism>
<dbReference type="InterPro" id="IPR058547">
    <property type="entry name" value="Pelota_N"/>
</dbReference>
<evidence type="ECO:0000256" key="6">
    <source>
        <dbReference type="SAM" id="MobiDB-lite"/>
    </source>
</evidence>
<feature type="domain" description="SAP" evidence="7">
    <location>
        <begin position="419"/>
        <end position="453"/>
    </location>
</feature>
<dbReference type="GO" id="GO:0071025">
    <property type="term" value="P:RNA surveillance"/>
    <property type="evidence" value="ECO:0007669"/>
    <property type="project" value="InterPro"/>
</dbReference>
<dbReference type="Proteomes" id="UP000789595">
    <property type="component" value="Unassembled WGS sequence"/>
</dbReference>
<dbReference type="Gene3D" id="2.30.30.870">
    <property type="entry name" value="Pelota, domain A"/>
    <property type="match status" value="1"/>
</dbReference>
<feature type="compositionally biased region" description="Low complexity" evidence="6">
    <location>
        <begin position="455"/>
        <end position="471"/>
    </location>
</feature>
<evidence type="ECO:0000256" key="5">
    <source>
        <dbReference type="ARBA" id="ARBA00022723"/>
    </source>
</evidence>
<evidence type="ECO:0000256" key="2">
    <source>
        <dbReference type="ARBA" id="ARBA00004496"/>
    </source>
</evidence>
<dbReference type="EMBL" id="CAKKNE010000002">
    <property type="protein sequence ID" value="CAH0368768.1"/>
    <property type="molecule type" value="Genomic_DNA"/>
</dbReference>
<dbReference type="Gene3D" id="3.30.420.60">
    <property type="entry name" value="eRF1 domain 2"/>
    <property type="match status" value="1"/>
</dbReference>
<dbReference type="Pfam" id="PF03465">
    <property type="entry name" value="eRF1_3"/>
    <property type="match status" value="1"/>
</dbReference>
<dbReference type="PROSITE" id="PS50800">
    <property type="entry name" value="SAP"/>
    <property type="match status" value="1"/>
</dbReference>
<dbReference type="GO" id="GO:0005737">
    <property type="term" value="C:cytoplasm"/>
    <property type="evidence" value="ECO:0007669"/>
    <property type="project" value="UniProtKB-SubCell"/>
</dbReference>
<evidence type="ECO:0000313" key="8">
    <source>
        <dbReference type="EMBL" id="CAH0368768.1"/>
    </source>
</evidence>
<dbReference type="AlphaFoldDB" id="A0A8J2SAB3"/>
<dbReference type="InterPro" id="IPR005140">
    <property type="entry name" value="eRF1_Pelota-like_N"/>
</dbReference>
<keyword evidence="4" id="KW-0963">Cytoplasm</keyword>
<reference evidence="8" key="1">
    <citation type="submission" date="2021-11" db="EMBL/GenBank/DDBJ databases">
        <authorList>
            <consortium name="Genoscope - CEA"/>
            <person name="William W."/>
        </authorList>
    </citation>
    <scope>NUCLEOTIDE SEQUENCE</scope>
</reference>
<dbReference type="SUPFAM" id="SSF159065">
    <property type="entry name" value="Dom34/Pelota N-terminal domain-like"/>
    <property type="match status" value="1"/>
</dbReference>
<name>A0A8J2SAB3_9STRA</name>
<keyword evidence="5" id="KW-0479">Metal-binding</keyword>
<dbReference type="GO" id="GO:0070651">
    <property type="term" value="P:nonfunctional rRNA decay"/>
    <property type="evidence" value="ECO:0007669"/>
    <property type="project" value="TreeGrafter"/>
</dbReference>